<dbReference type="Proteomes" id="UP001054945">
    <property type="component" value="Unassembled WGS sequence"/>
</dbReference>
<feature type="compositionally biased region" description="Basic residues" evidence="1">
    <location>
        <begin position="82"/>
        <end position="92"/>
    </location>
</feature>
<evidence type="ECO:0000313" key="3">
    <source>
        <dbReference type="Proteomes" id="UP001054945"/>
    </source>
</evidence>
<comment type="caution">
    <text evidence="2">The sequence shown here is derived from an EMBL/GenBank/DDBJ whole genome shotgun (WGS) entry which is preliminary data.</text>
</comment>
<keyword evidence="3" id="KW-1185">Reference proteome</keyword>
<gene>
    <name evidence="2" type="ORF">CEXT_2761</name>
</gene>
<evidence type="ECO:0000256" key="1">
    <source>
        <dbReference type="SAM" id="MobiDB-lite"/>
    </source>
</evidence>
<dbReference type="AlphaFoldDB" id="A0AAV4R0E4"/>
<evidence type="ECO:0000313" key="2">
    <source>
        <dbReference type="EMBL" id="GIY14519.1"/>
    </source>
</evidence>
<sequence>MNIYNEAAKQNISHHFLYRNFVALGLQRLNKARGAERHLSEFIWRKKKKKMKRRGNLLLWQLDASSHFLMDRRRKVDDPASKRRPGHRTVCT</sequence>
<protein>
    <submittedName>
        <fullName evidence="2">Uncharacterized protein</fullName>
    </submittedName>
</protein>
<accession>A0AAV4R0E4</accession>
<feature type="region of interest" description="Disordered" evidence="1">
    <location>
        <begin position="73"/>
        <end position="92"/>
    </location>
</feature>
<reference evidence="2 3" key="1">
    <citation type="submission" date="2021-06" db="EMBL/GenBank/DDBJ databases">
        <title>Caerostris extrusa draft genome.</title>
        <authorList>
            <person name="Kono N."/>
            <person name="Arakawa K."/>
        </authorList>
    </citation>
    <scope>NUCLEOTIDE SEQUENCE [LARGE SCALE GENOMIC DNA]</scope>
</reference>
<proteinExistence type="predicted"/>
<name>A0AAV4R0E4_CAEEX</name>
<dbReference type="EMBL" id="BPLR01007098">
    <property type="protein sequence ID" value="GIY14519.1"/>
    <property type="molecule type" value="Genomic_DNA"/>
</dbReference>
<organism evidence="2 3">
    <name type="scientific">Caerostris extrusa</name>
    <name type="common">Bark spider</name>
    <name type="synonym">Caerostris bankana</name>
    <dbReference type="NCBI Taxonomy" id="172846"/>
    <lineage>
        <taxon>Eukaryota</taxon>
        <taxon>Metazoa</taxon>
        <taxon>Ecdysozoa</taxon>
        <taxon>Arthropoda</taxon>
        <taxon>Chelicerata</taxon>
        <taxon>Arachnida</taxon>
        <taxon>Araneae</taxon>
        <taxon>Araneomorphae</taxon>
        <taxon>Entelegynae</taxon>
        <taxon>Araneoidea</taxon>
        <taxon>Araneidae</taxon>
        <taxon>Caerostris</taxon>
    </lineage>
</organism>